<evidence type="ECO:0008006" key="4">
    <source>
        <dbReference type="Google" id="ProtNLM"/>
    </source>
</evidence>
<evidence type="ECO:0000313" key="2">
    <source>
        <dbReference type="EMBL" id="AZE50361.1"/>
    </source>
</evidence>
<dbReference type="Proteomes" id="UP000268048">
    <property type="component" value="Chromosome"/>
</dbReference>
<keyword evidence="1" id="KW-0812">Transmembrane</keyword>
<evidence type="ECO:0000313" key="3">
    <source>
        <dbReference type="Proteomes" id="UP000268048"/>
    </source>
</evidence>
<dbReference type="RefSeq" id="WP_206429758.1">
    <property type="nucleotide sequence ID" value="NZ_CP027753.1"/>
</dbReference>
<dbReference type="Gene3D" id="2.180.10.10">
    <property type="entry name" value="RHS repeat-associated core"/>
    <property type="match status" value="1"/>
</dbReference>
<dbReference type="EMBL" id="CP027753">
    <property type="protein sequence ID" value="AZE50361.1"/>
    <property type="molecule type" value="Genomic_DNA"/>
</dbReference>
<dbReference type="InterPro" id="IPR022385">
    <property type="entry name" value="Rhs_assc_core"/>
</dbReference>
<proteinExistence type="predicted"/>
<reference evidence="2 3" key="1">
    <citation type="submission" date="2018-03" db="EMBL/GenBank/DDBJ databases">
        <title>Diversity of phytobeneficial traits revealed by whole-genome analysis of worldwide-isolated phenazine-producing Pseudomonas spp.</title>
        <authorList>
            <person name="Biessy A."/>
            <person name="Novinscak A."/>
            <person name="Blom J."/>
            <person name="Leger G."/>
            <person name="Thomashow L.S."/>
            <person name="Cazorla F.M."/>
            <person name="Josic D."/>
            <person name="Filion M."/>
        </authorList>
    </citation>
    <scope>NUCLEOTIDE SEQUENCE [LARGE SCALE GENOMIC DNA]</scope>
    <source>
        <strain evidence="2 3">B25</strain>
    </source>
</reference>
<organism evidence="2 3">
    <name type="scientific">Pseudomonas chlororaphis</name>
    <dbReference type="NCBI Taxonomy" id="587753"/>
    <lineage>
        <taxon>Bacteria</taxon>
        <taxon>Pseudomonadati</taxon>
        <taxon>Pseudomonadota</taxon>
        <taxon>Gammaproteobacteria</taxon>
        <taxon>Pseudomonadales</taxon>
        <taxon>Pseudomonadaceae</taxon>
        <taxon>Pseudomonas</taxon>
    </lineage>
</organism>
<keyword evidence="1" id="KW-0472">Membrane</keyword>
<dbReference type="NCBIfam" id="TIGR03696">
    <property type="entry name" value="Rhs_assc_core"/>
    <property type="match status" value="1"/>
</dbReference>
<protein>
    <recommendedName>
        <fullName evidence="4">RHS repeat-associated core domain-containing protein</fullName>
    </recommendedName>
</protein>
<sequence length="240" mass="24925">MKKAKDHTMKEKKTPEASVNDGALLPWALSGGLPAASVLGFNGQLLNAVSGTYLLGNGYRAYSPAMRAFYSPDSLSPFGAGGVSRYQYCNLDPINYTDPSGHLASRAGWGIVLGITAIALGVGVMGIFVMPAIYAGTLTLSGSIVAGMAVLGTVAGAGAIVTGALAANASSLGISPEGEDSLAWASLGLGIAAWCFRPELLFLRKPIQVSPLLRLRGCAQLLVRRAGAWMRRISGREVKQ</sequence>
<dbReference type="AlphaFoldDB" id="A0A3G7TTY4"/>
<feature type="transmembrane region" description="Helical" evidence="1">
    <location>
        <begin position="140"/>
        <end position="167"/>
    </location>
</feature>
<feature type="transmembrane region" description="Helical" evidence="1">
    <location>
        <begin position="109"/>
        <end position="134"/>
    </location>
</feature>
<accession>A0A3G7TTY4</accession>
<gene>
    <name evidence="2" type="ORF">C4K04_4706</name>
</gene>
<keyword evidence="1" id="KW-1133">Transmembrane helix</keyword>
<evidence type="ECO:0000256" key="1">
    <source>
        <dbReference type="SAM" id="Phobius"/>
    </source>
</evidence>
<name>A0A3G7TTY4_9PSED</name>